<dbReference type="OrthoDB" id="4231743at2"/>
<keyword evidence="3" id="KW-1185">Reference proteome</keyword>
<keyword evidence="1" id="KW-0472">Membrane</keyword>
<evidence type="ECO:0000256" key="1">
    <source>
        <dbReference type="SAM" id="Phobius"/>
    </source>
</evidence>
<evidence type="ECO:0000313" key="2">
    <source>
        <dbReference type="EMBL" id="RNL78838.1"/>
    </source>
</evidence>
<evidence type="ECO:0000313" key="3">
    <source>
        <dbReference type="Proteomes" id="UP000277094"/>
    </source>
</evidence>
<dbReference type="Proteomes" id="UP000277094">
    <property type="component" value="Unassembled WGS sequence"/>
</dbReference>
<keyword evidence="1" id="KW-0812">Transmembrane</keyword>
<name>A0A3N0DT86_9ACTN</name>
<feature type="transmembrane region" description="Helical" evidence="1">
    <location>
        <begin position="9"/>
        <end position="27"/>
    </location>
</feature>
<reference evidence="2 3" key="1">
    <citation type="submission" date="2018-11" db="EMBL/GenBank/DDBJ databases">
        <authorList>
            <person name="Li F."/>
        </authorList>
    </citation>
    <scope>NUCLEOTIDE SEQUENCE [LARGE SCALE GENOMIC DNA]</scope>
    <source>
        <strain evidence="2 3">KIS18-7</strain>
    </source>
</reference>
<feature type="transmembrane region" description="Helical" evidence="1">
    <location>
        <begin position="47"/>
        <end position="66"/>
    </location>
</feature>
<dbReference type="RefSeq" id="WP_123233340.1">
    <property type="nucleotide sequence ID" value="NZ_RJSG01000002.1"/>
</dbReference>
<dbReference type="Pfam" id="PF11196">
    <property type="entry name" value="DUF2834"/>
    <property type="match status" value="1"/>
</dbReference>
<accession>A0A3N0DT86</accession>
<keyword evidence="1" id="KW-1133">Transmembrane helix</keyword>
<protein>
    <submittedName>
        <fullName evidence="2">DUF2834 domain-containing protein</fullName>
    </submittedName>
</protein>
<dbReference type="InterPro" id="IPR021362">
    <property type="entry name" value="DUF2834"/>
</dbReference>
<dbReference type="EMBL" id="RJSG01000002">
    <property type="protein sequence ID" value="RNL78838.1"/>
    <property type="molecule type" value="Genomic_DNA"/>
</dbReference>
<feature type="transmembrane region" description="Helical" evidence="1">
    <location>
        <begin position="75"/>
        <end position="97"/>
    </location>
</feature>
<organism evidence="2 3">
    <name type="scientific">Nocardioides marmorisolisilvae</name>
    <dbReference type="NCBI Taxonomy" id="1542737"/>
    <lineage>
        <taxon>Bacteria</taxon>
        <taxon>Bacillati</taxon>
        <taxon>Actinomycetota</taxon>
        <taxon>Actinomycetes</taxon>
        <taxon>Propionibacteriales</taxon>
        <taxon>Nocardioidaceae</taxon>
        <taxon>Nocardioides</taxon>
    </lineage>
</organism>
<dbReference type="AlphaFoldDB" id="A0A3N0DT86"/>
<proteinExistence type="predicted"/>
<comment type="caution">
    <text evidence="2">The sequence shown here is derived from an EMBL/GenBank/DDBJ whole genome shotgun (WGS) entry which is preliminary data.</text>
</comment>
<gene>
    <name evidence="2" type="ORF">EFL95_07170</name>
</gene>
<sequence>MTRAEVARCWIYALIALVALVGTQWALVDFLSSSGSLGDLTKGPGPTFTLIDLLAVAVAATIFMVVEGRRIQMRWLWVYVVLVFTVAVSVAFPLFLIGRTRTLAAARDL</sequence>